<dbReference type="InterPro" id="IPR036259">
    <property type="entry name" value="MFS_trans_sf"/>
</dbReference>
<name>A0A803KMX9_CHEQI</name>
<dbReference type="CDD" id="cd17480">
    <property type="entry name" value="MFS_SLC40A1_like"/>
    <property type="match status" value="1"/>
</dbReference>
<evidence type="ECO:0000313" key="8">
    <source>
        <dbReference type="EnsemblPlants" id="AUR62000385-RA:cds"/>
    </source>
</evidence>
<organism evidence="8 9">
    <name type="scientific">Chenopodium quinoa</name>
    <name type="common">Quinoa</name>
    <dbReference type="NCBI Taxonomy" id="63459"/>
    <lineage>
        <taxon>Eukaryota</taxon>
        <taxon>Viridiplantae</taxon>
        <taxon>Streptophyta</taxon>
        <taxon>Embryophyta</taxon>
        <taxon>Tracheophyta</taxon>
        <taxon>Spermatophyta</taxon>
        <taxon>Magnoliopsida</taxon>
        <taxon>eudicotyledons</taxon>
        <taxon>Gunneridae</taxon>
        <taxon>Pentapetalae</taxon>
        <taxon>Caryophyllales</taxon>
        <taxon>Chenopodiaceae</taxon>
        <taxon>Chenopodioideae</taxon>
        <taxon>Atripliceae</taxon>
        <taxon>Chenopodium</taxon>
    </lineage>
</organism>
<dbReference type="PANTHER" id="PTHR11660:SF53">
    <property type="entry name" value="SOLUTE CARRIER FAMILY 40 MEMBER 3, CHLOROPLASTIC"/>
    <property type="match status" value="1"/>
</dbReference>
<feature type="transmembrane region" description="Helical" evidence="7">
    <location>
        <begin position="173"/>
        <end position="194"/>
    </location>
</feature>
<comment type="subcellular location">
    <subcellularLocation>
        <location evidence="1 7">Membrane</location>
        <topology evidence="1 7">Multi-pass membrane protein</topology>
    </subcellularLocation>
</comment>
<dbReference type="SUPFAM" id="SSF103473">
    <property type="entry name" value="MFS general substrate transporter"/>
    <property type="match status" value="1"/>
</dbReference>
<evidence type="ECO:0000313" key="9">
    <source>
        <dbReference type="Proteomes" id="UP000596660"/>
    </source>
</evidence>
<dbReference type="EnsemblPlants" id="AUR62000385-RA">
    <property type="protein sequence ID" value="AUR62000385-RA:cds"/>
    <property type="gene ID" value="AUR62000385"/>
</dbReference>
<dbReference type="GeneID" id="110736487"/>
<keyword evidence="6 7" id="KW-0472">Membrane</keyword>
<comment type="similarity">
    <text evidence="2 7">Belongs to the ferroportin (FP) (TC 2.A.100) family. SLC40A subfamily.</text>
</comment>
<evidence type="ECO:0000256" key="3">
    <source>
        <dbReference type="ARBA" id="ARBA00022448"/>
    </source>
</evidence>
<dbReference type="KEGG" id="cqi:110736487"/>
<evidence type="ECO:0000256" key="1">
    <source>
        <dbReference type="ARBA" id="ARBA00004141"/>
    </source>
</evidence>
<reference evidence="8" key="1">
    <citation type="journal article" date="2017" name="Nature">
        <title>The genome of Chenopodium quinoa.</title>
        <authorList>
            <person name="Jarvis D.E."/>
            <person name="Ho Y.S."/>
            <person name="Lightfoot D.J."/>
            <person name="Schmoeckel S.M."/>
            <person name="Li B."/>
            <person name="Borm T.J.A."/>
            <person name="Ohyanagi H."/>
            <person name="Mineta K."/>
            <person name="Michell C.T."/>
            <person name="Saber N."/>
            <person name="Kharbatia N.M."/>
            <person name="Rupper R.R."/>
            <person name="Sharp A.R."/>
            <person name="Dally N."/>
            <person name="Boughton B.A."/>
            <person name="Woo Y.H."/>
            <person name="Gao G."/>
            <person name="Schijlen E.G.W.M."/>
            <person name="Guo X."/>
            <person name="Momin A.A."/>
            <person name="Negrao S."/>
            <person name="Al-Babili S."/>
            <person name="Gehring C."/>
            <person name="Roessner U."/>
            <person name="Jung C."/>
            <person name="Murphy K."/>
            <person name="Arold S.T."/>
            <person name="Gojobori T."/>
            <person name="van der Linden C.G."/>
            <person name="van Loo E.N."/>
            <person name="Jellen E.N."/>
            <person name="Maughan P.J."/>
            <person name="Tester M."/>
        </authorList>
    </citation>
    <scope>NUCLEOTIDE SEQUENCE [LARGE SCALE GENOMIC DNA]</scope>
    <source>
        <strain evidence="8">cv. PI 614886</strain>
    </source>
</reference>
<feature type="transmembrane region" description="Helical" evidence="7">
    <location>
        <begin position="457"/>
        <end position="477"/>
    </location>
</feature>
<feature type="transmembrane region" description="Helical" evidence="7">
    <location>
        <begin position="552"/>
        <end position="575"/>
    </location>
</feature>
<keyword evidence="7" id="KW-0406">Ion transport</keyword>
<accession>A0A803KMX9</accession>
<feature type="transmembrane region" description="Helical" evidence="7">
    <location>
        <begin position="396"/>
        <end position="418"/>
    </location>
</feature>
<evidence type="ECO:0000256" key="6">
    <source>
        <dbReference type="ARBA" id="ARBA00023136"/>
    </source>
</evidence>
<reference evidence="8" key="2">
    <citation type="submission" date="2021-03" db="UniProtKB">
        <authorList>
            <consortium name="EnsemblPlants"/>
        </authorList>
    </citation>
    <scope>IDENTIFICATION</scope>
</reference>
<feature type="transmembrane region" description="Helical" evidence="7">
    <location>
        <begin position="320"/>
        <end position="339"/>
    </location>
</feature>
<evidence type="ECO:0000256" key="4">
    <source>
        <dbReference type="ARBA" id="ARBA00022692"/>
    </source>
</evidence>
<dbReference type="Gramene" id="AUR62000385-RA">
    <property type="protein sequence ID" value="AUR62000385-RA:cds"/>
    <property type="gene ID" value="AUR62000385"/>
</dbReference>
<dbReference type="GO" id="GO:0016020">
    <property type="term" value="C:membrane"/>
    <property type="evidence" value="ECO:0007669"/>
    <property type="project" value="UniProtKB-SubCell"/>
</dbReference>
<evidence type="ECO:0000256" key="7">
    <source>
        <dbReference type="RuleBase" id="RU365065"/>
    </source>
</evidence>
<keyword evidence="3 7" id="KW-0813">Transport</keyword>
<dbReference type="Proteomes" id="UP000596660">
    <property type="component" value="Unplaced"/>
</dbReference>
<proteinExistence type="inferred from homology"/>
<keyword evidence="4 7" id="KW-0812">Transmembrane</keyword>
<feature type="transmembrane region" description="Helical" evidence="7">
    <location>
        <begin position="424"/>
        <end position="445"/>
    </location>
</feature>
<evidence type="ECO:0000256" key="2">
    <source>
        <dbReference type="ARBA" id="ARBA00006279"/>
    </source>
</evidence>
<dbReference type="OrthoDB" id="648861at2759"/>
<dbReference type="RefSeq" id="XP_021772397.1">
    <property type="nucleotide sequence ID" value="XM_021916705.1"/>
</dbReference>
<comment type="function">
    <text evidence="7">May be involved in iron transport and iron homeostasis.</text>
</comment>
<sequence>MAGGGIIVAQLLPFSSTPQHPRWNSSSFSRLPPSSRIRNRFSSRRWLNVSYPLLPPLRVDDFCARCSMIDTDLLLDNVVSDEDTEDDLSSSASNFSDILEAESLNILSDRSYVDNVLTALPVLSEEEQNVLAATPAHPAGLYALYANCLVGNFVEQLWNFAWPAAIALIHPSLLPVAVVSFFTKFAVILGGPLVGKLMDHFPRVQAYNCLSIVQVTTQLMSVAMIIYAHKVRSASVSSILVRPWFVILVIAGAIERLCGLALGVAMERDWLVLLAGTNRPIALAQANAVINRIDLLCEIAGASLFGILLSKNDPVTCLKLAAGFMIWGLPLTVALTWFTNMVSTGVLDRAKCPQTCSDRNTRLTQEDNENIVSLGINAIKHGWSEYKQQPVLPASVAYVFLYFNIVLTPGGLMTAFLTQRGLNSSIIGAFSGLCALMGVVATFVSAKLIEELGILKAGAVGLIFQASLLALAVAVYWSGTLSQQTPILFFLFLIVLSRLGHMSYDVIGQQILQTGIPSSKANLIGTTEVSVASLAEFVMLGIAIIANDVSHFGFLAMLSLLSVIAAAYIFCLWLMNPSEEQRRLFSF</sequence>
<dbReference type="AlphaFoldDB" id="A0A803KMX9"/>
<dbReference type="OMA" id="WTGSISQ"/>
<feature type="transmembrane region" description="Helical" evidence="7">
    <location>
        <begin position="521"/>
        <end position="546"/>
    </location>
</feature>
<dbReference type="GO" id="GO:0005381">
    <property type="term" value="F:iron ion transmembrane transporter activity"/>
    <property type="evidence" value="ECO:0007669"/>
    <property type="project" value="UniProtKB-UniRule"/>
</dbReference>
<dbReference type="InterPro" id="IPR009716">
    <property type="entry name" value="Ferroportin-1"/>
</dbReference>
<feature type="transmembrane region" description="Helical" evidence="7">
    <location>
        <begin position="241"/>
        <end position="265"/>
    </location>
</feature>
<feature type="transmembrane region" description="Helical" evidence="7">
    <location>
        <begin position="206"/>
        <end position="229"/>
    </location>
</feature>
<keyword evidence="5 7" id="KW-1133">Transmembrane helix</keyword>
<keyword evidence="9" id="KW-1185">Reference proteome</keyword>
<dbReference type="PANTHER" id="PTHR11660">
    <property type="entry name" value="SOLUTE CARRIER FAMILY 40 MEMBER"/>
    <property type="match status" value="1"/>
</dbReference>
<evidence type="ECO:0000256" key="5">
    <source>
        <dbReference type="ARBA" id="ARBA00022989"/>
    </source>
</evidence>
<feature type="transmembrane region" description="Helical" evidence="7">
    <location>
        <begin position="483"/>
        <end position="500"/>
    </location>
</feature>
<protein>
    <recommendedName>
        <fullName evidence="7">Solute carrier family 40 member</fullName>
    </recommendedName>
</protein>
<dbReference type="Pfam" id="PF06963">
    <property type="entry name" value="FPN1"/>
    <property type="match status" value="1"/>
</dbReference>